<evidence type="ECO:0000313" key="8">
    <source>
        <dbReference type="Proteomes" id="UP000583800"/>
    </source>
</evidence>
<organism evidence="7 8">
    <name type="scientific">Nonomuraea muscovyensis</name>
    <dbReference type="NCBI Taxonomy" id="1124761"/>
    <lineage>
        <taxon>Bacteria</taxon>
        <taxon>Bacillati</taxon>
        <taxon>Actinomycetota</taxon>
        <taxon>Actinomycetes</taxon>
        <taxon>Streptosporangiales</taxon>
        <taxon>Streptosporangiaceae</taxon>
        <taxon>Nonomuraea</taxon>
    </lineage>
</organism>
<accession>A0A7X0F0J6</accession>
<evidence type="ECO:0000256" key="5">
    <source>
        <dbReference type="ARBA" id="ARBA00023136"/>
    </source>
</evidence>
<evidence type="ECO:0000256" key="3">
    <source>
        <dbReference type="ARBA" id="ARBA00022692"/>
    </source>
</evidence>
<keyword evidence="4 6" id="KW-1133">Transmembrane helix</keyword>
<gene>
    <name evidence="7" type="ORF">FHU36_007560</name>
</gene>
<keyword evidence="8" id="KW-1185">Reference proteome</keyword>
<feature type="transmembrane region" description="Helical" evidence="6">
    <location>
        <begin position="70"/>
        <end position="88"/>
    </location>
</feature>
<protein>
    <submittedName>
        <fullName evidence="7">High-affinity iron transporter</fullName>
    </submittedName>
</protein>
<keyword evidence="3 6" id="KW-0812">Transmembrane</keyword>
<comment type="caution">
    <text evidence="7">The sequence shown here is derived from an EMBL/GenBank/DDBJ whole genome shotgun (WGS) entry which is preliminary data.</text>
</comment>
<evidence type="ECO:0000313" key="7">
    <source>
        <dbReference type="EMBL" id="MBB6350988.1"/>
    </source>
</evidence>
<dbReference type="PANTHER" id="PTHR31632">
    <property type="entry name" value="IRON TRANSPORTER FTH1"/>
    <property type="match status" value="1"/>
</dbReference>
<dbReference type="Pfam" id="PF03239">
    <property type="entry name" value="FTR1"/>
    <property type="match status" value="1"/>
</dbReference>
<dbReference type="GO" id="GO:0033573">
    <property type="term" value="C:high-affinity iron permease complex"/>
    <property type="evidence" value="ECO:0007669"/>
    <property type="project" value="InterPro"/>
</dbReference>
<dbReference type="AlphaFoldDB" id="A0A7X0F0J6"/>
<feature type="transmembrane region" description="Helical" evidence="6">
    <location>
        <begin position="243"/>
        <end position="261"/>
    </location>
</feature>
<sequence>MFASYLIGLREGLEATLVVSVLIAFLVKSDRRDRLPHVWGGVAAAAALSVGFGALLTFTAARLDYTSQELFEAIVSLLAVAFVTWMIFWMRGAARSLSGELRGKLGDALRMGAFAVVGMAFLAVVREGLETALLFFASVQGAASSPVPLAGITLGLLTSVAIGWGLYRSALRINLTTFFTWTGLLLILVAAGIFKYGVHDLQEAGVLPGLSTHAFDLSVILPADSWYGALLAGTINFTPQPSVLEITAWLLYLVPTLLLFLRPRRRKAEPATVPAGPAAGPAA</sequence>
<dbReference type="Proteomes" id="UP000583800">
    <property type="component" value="Unassembled WGS sequence"/>
</dbReference>
<keyword evidence="5 6" id="KW-0472">Membrane</keyword>
<dbReference type="NCBIfam" id="NF041756">
    <property type="entry name" value="EfeU"/>
    <property type="match status" value="1"/>
</dbReference>
<evidence type="ECO:0000256" key="2">
    <source>
        <dbReference type="ARBA" id="ARBA00008333"/>
    </source>
</evidence>
<dbReference type="RefSeq" id="WP_185088684.1">
    <property type="nucleotide sequence ID" value="NZ_JACHJB010000003.1"/>
</dbReference>
<comment type="subcellular location">
    <subcellularLocation>
        <location evidence="1">Membrane</location>
        <topology evidence="1">Multi-pass membrane protein</topology>
    </subcellularLocation>
</comment>
<evidence type="ECO:0000256" key="6">
    <source>
        <dbReference type="SAM" id="Phobius"/>
    </source>
</evidence>
<evidence type="ECO:0000256" key="4">
    <source>
        <dbReference type="ARBA" id="ARBA00022989"/>
    </source>
</evidence>
<reference evidence="7 8" key="1">
    <citation type="submission" date="2020-08" db="EMBL/GenBank/DDBJ databases">
        <title>Sequencing the genomes of 1000 actinobacteria strains.</title>
        <authorList>
            <person name="Klenk H.-P."/>
        </authorList>
    </citation>
    <scope>NUCLEOTIDE SEQUENCE [LARGE SCALE GENOMIC DNA]</scope>
    <source>
        <strain evidence="7 8">DSM 45913</strain>
    </source>
</reference>
<feature type="transmembrane region" description="Helical" evidence="6">
    <location>
        <begin position="6"/>
        <end position="26"/>
    </location>
</feature>
<dbReference type="GO" id="GO:0015093">
    <property type="term" value="F:ferrous iron transmembrane transporter activity"/>
    <property type="evidence" value="ECO:0007669"/>
    <property type="project" value="TreeGrafter"/>
</dbReference>
<feature type="transmembrane region" description="Helical" evidence="6">
    <location>
        <begin position="108"/>
        <end position="125"/>
    </location>
</feature>
<dbReference type="PANTHER" id="PTHR31632:SF2">
    <property type="entry name" value="PLASMA MEMBRANE IRON PERMEASE"/>
    <property type="match status" value="1"/>
</dbReference>
<dbReference type="InterPro" id="IPR004923">
    <property type="entry name" value="FTR1/Fip1/EfeU"/>
</dbReference>
<feature type="transmembrane region" description="Helical" evidence="6">
    <location>
        <begin position="178"/>
        <end position="198"/>
    </location>
</feature>
<evidence type="ECO:0000256" key="1">
    <source>
        <dbReference type="ARBA" id="ARBA00004141"/>
    </source>
</evidence>
<feature type="transmembrane region" description="Helical" evidence="6">
    <location>
        <begin position="145"/>
        <end position="166"/>
    </location>
</feature>
<comment type="similarity">
    <text evidence="2">Belongs to the oxidase-dependent Fe transporter (OFeT) (TC 9.A.10.1) family.</text>
</comment>
<proteinExistence type="inferred from homology"/>
<name>A0A7X0F0J6_9ACTN</name>
<feature type="transmembrane region" description="Helical" evidence="6">
    <location>
        <begin position="38"/>
        <end position="58"/>
    </location>
</feature>
<dbReference type="EMBL" id="JACHJB010000003">
    <property type="protein sequence ID" value="MBB6350988.1"/>
    <property type="molecule type" value="Genomic_DNA"/>
</dbReference>